<gene>
    <name evidence="3" type="ORF">GCM10009742_52540</name>
</gene>
<feature type="transmembrane region" description="Helical" evidence="1">
    <location>
        <begin position="115"/>
        <end position="133"/>
    </location>
</feature>
<protein>
    <submittedName>
        <fullName evidence="3">VanZ family protein</fullName>
    </submittedName>
</protein>
<comment type="caution">
    <text evidence="3">The sequence shown here is derived from an EMBL/GenBank/DDBJ whole genome shotgun (WGS) entry which is preliminary data.</text>
</comment>
<dbReference type="PANTHER" id="PTHR36834">
    <property type="entry name" value="MEMBRANE PROTEIN-RELATED"/>
    <property type="match status" value="1"/>
</dbReference>
<dbReference type="RefSeq" id="WP_344195915.1">
    <property type="nucleotide sequence ID" value="NZ_BAAAND010000008.1"/>
</dbReference>
<dbReference type="PANTHER" id="PTHR36834:SF1">
    <property type="entry name" value="INTEGRAL MEMBRANE PROTEIN"/>
    <property type="match status" value="1"/>
</dbReference>
<feature type="domain" description="VanZ-like" evidence="2">
    <location>
        <begin position="52"/>
        <end position="157"/>
    </location>
</feature>
<keyword evidence="1" id="KW-0812">Transmembrane</keyword>
<keyword evidence="1" id="KW-1133">Transmembrane helix</keyword>
<dbReference type="Pfam" id="PF04892">
    <property type="entry name" value="VanZ"/>
    <property type="match status" value="1"/>
</dbReference>
<proteinExistence type="predicted"/>
<evidence type="ECO:0000256" key="1">
    <source>
        <dbReference type="SAM" id="Phobius"/>
    </source>
</evidence>
<evidence type="ECO:0000259" key="2">
    <source>
        <dbReference type="Pfam" id="PF04892"/>
    </source>
</evidence>
<reference evidence="3 4" key="1">
    <citation type="journal article" date="2019" name="Int. J. Syst. Evol. Microbiol.">
        <title>The Global Catalogue of Microorganisms (GCM) 10K type strain sequencing project: providing services to taxonomists for standard genome sequencing and annotation.</title>
        <authorList>
            <consortium name="The Broad Institute Genomics Platform"/>
            <consortium name="The Broad Institute Genome Sequencing Center for Infectious Disease"/>
            <person name="Wu L."/>
            <person name="Ma J."/>
        </authorList>
    </citation>
    <scope>NUCLEOTIDE SEQUENCE [LARGE SCALE GENOMIC DNA]</scope>
    <source>
        <strain evidence="3 4">JCM 14304</strain>
    </source>
</reference>
<evidence type="ECO:0000313" key="3">
    <source>
        <dbReference type="EMBL" id="GAA1598561.1"/>
    </source>
</evidence>
<dbReference type="EMBL" id="BAAAND010000008">
    <property type="protein sequence ID" value="GAA1598561.1"/>
    <property type="molecule type" value="Genomic_DNA"/>
</dbReference>
<name>A0ABN2E9Z4_9ACTN</name>
<organism evidence="3 4">
    <name type="scientific">Kribbella karoonensis</name>
    <dbReference type="NCBI Taxonomy" id="324851"/>
    <lineage>
        <taxon>Bacteria</taxon>
        <taxon>Bacillati</taxon>
        <taxon>Actinomycetota</taxon>
        <taxon>Actinomycetes</taxon>
        <taxon>Propionibacteriales</taxon>
        <taxon>Kribbellaceae</taxon>
        <taxon>Kribbella</taxon>
    </lineage>
</organism>
<sequence>MSPTSANFWLGTFTGVVLLTMLLFPVAAVAVWLRARRRRLRDALAEVAIVYWTLPLVWMTLLPGSHAFGAPGRVSLVPFRDLLSDSPPQIVGNLLLFAVLGFFLPIRFSIGLRRVLAIAAGCSLAIEVSQYVFLLDRVSSVDDVLLNTVGAGLAALASYRWWTCRAHMKNRIRARNAVHS</sequence>
<dbReference type="InterPro" id="IPR006976">
    <property type="entry name" value="VanZ-like"/>
</dbReference>
<dbReference type="InterPro" id="IPR053150">
    <property type="entry name" value="Teicoplanin_resist-assoc"/>
</dbReference>
<feature type="transmembrane region" description="Helical" evidence="1">
    <location>
        <begin position="45"/>
        <end position="70"/>
    </location>
</feature>
<keyword evidence="4" id="KW-1185">Reference proteome</keyword>
<feature type="transmembrane region" description="Helical" evidence="1">
    <location>
        <begin position="90"/>
        <end position="108"/>
    </location>
</feature>
<evidence type="ECO:0000313" key="4">
    <source>
        <dbReference type="Proteomes" id="UP001500190"/>
    </source>
</evidence>
<feature type="transmembrane region" description="Helical" evidence="1">
    <location>
        <begin position="145"/>
        <end position="162"/>
    </location>
</feature>
<dbReference type="Proteomes" id="UP001500190">
    <property type="component" value="Unassembled WGS sequence"/>
</dbReference>
<accession>A0ABN2E9Z4</accession>
<keyword evidence="1" id="KW-0472">Membrane</keyword>
<feature type="transmembrane region" description="Helical" evidence="1">
    <location>
        <begin position="6"/>
        <end position="33"/>
    </location>
</feature>